<keyword evidence="2" id="KW-1185">Reference proteome</keyword>
<reference evidence="1 2" key="1">
    <citation type="submission" date="2016-10" db="EMBL/GenBank/DDBJ databases">
        <authorList>
            <person name="Cai Z."/>
        </authorList>
    </citation>
    <scope>NUCLEOTIDE SEQUENCE [LARGE SCALE GENOMIC DNA]</scope>
</reference>
<organism evidence="1 2">
    <name type="scientific">Tetradesmus obliquus</name>
    <name type="common">Green alga</name>
    <name type="synonym">Acutodesmus obliquus</name>
    <dbReference type="NCBI Taxonomy" id="3088"/>
    <lineage>
        <taxon>Eukaryota</taxon>
        <taxon>Viridiplantae</taxon>
        <taxon>Chlorophyta</taxon>
        <taxon>core chlorophytes</taxon>
        <taxon>Chlorophyceae</taxon>
        <taxon>CS clade</taxon>
        <taxon>Sphaeropleales</taxon>
        <taxon>Scenedesmaceae</taxon>
        <taxon>Tetradesmus</taxon>
    </lineage>
</organism>
<sequence length="187" mass="19177">MVLLAPAYAYVLIDINRLEAEMKYWLCSADGETADVLLHVMAEATIKESQSSSAAISCATFPAAVAAVDSALAGRAWLPPAAAAAGTALNSKPPSWAGCSSTSCPVSGNNKHNAAAAAAAVPLKLEIPTYVRLLEFGHEQAKDCKDAHAAIETFVKGLVAAGCADRACASSDYLAARPPSGCKALEV</sequence>
<dbReference type="Proteomes" id="UP000256970">
    <property type="component" value="Unassembled WGS sequence"/>
</dbReference>
<evidence type="ECO:0000313" key="2">
    <source>
        <dbReference type="Proteomes" id="UP000256970"/>
    </source>
</evidence>
<proteinExistence type="predicted"/>
<protein>
    <submittedName>
        <fullName evidence="1">Uncharacterized protein</fullName>
    </submittedName>
</protein>
<gene>
    <name evidence="1" type="ORF">BQ4739_LOCUS3333</name>
</gene>
<evidence type="ECO:0000313" key="1">
    <source>
        <dbReference type="EMBL" id="SZX62749.1"/>
    </source>
</evidence>
<name>A0A383VDA5_TETOB</name>
<dbReference type="AlphaFoldDB" id="A0A383VDA5"/>
<dbReference type="EMBL" id="FNXT01000261">
    <property type="protein sequence ID" value="SZX62749.1"/>
    <property type="molecule type" value="Genomic_DNA"/>
</dbReference>
<accession>A0A383VDA5</accession>